<comment type="caution">
    <text evidence="1">The sequence shown here is derived from an EMBL/GenBank/DDBJ whole genome shotgun (WGS) entry which is preliminary data.</text>
</comment>
<evidence type="ECO:0000313" key="2">
    <source>
        <dbReference type="Proteomes" id="UP000828390"/>
    </source>
</evidence>
<proteinExistence type="predicted"/>
<evidence type="ECO:0000313" key="1">
    <source>
        <dbReference type="EMBL" id="KAH3784117.1"/>
    </source>
</evidence>
<protein>
    <submittedName>
        <fullName evidence="1">Uncharacterized protein</fullName>
    </submittedName>
</protein>
<name>A0A9D4ITB2_DREPO</name>
<dbReference type="EMBL" id="JAIWYP010000008">
    <property type="protein sequence ID" value="KAH3784117.1"/>
    <property type="molecule type" value="Genomic_DNA"/>
</dbReference>
<organism evidence="1 2">
    <name type="scientific">Dreissena polymorpha</name>
    <name type="common">Zebra mussel</name>
    <name type="synonym">Mytilus polymorpha</name>
    <dbReference type="NCBI Taxonomy" id="45954"/>
    <lineage>
        <taxon>Eukaryota</taxon>
        <taxon>Metazoa</taxon>
        <taxon>Spiralia</taxon>
        <taxon>Lophotrochozoa</taxon>
        <taxon>Mollusca</taxon>
        <taxon>Bivalvia</taxon>
        <taxon>Autobranchia</taxon>
        <taxon>Heteroconchia</taxon>
        <taxon>Euheterodonta</taxon>
        <taxon>Imparidentia</taxon>
        <taxon>Neoheterodontei</taxon>
        <taxon>Myida</taxon>
        <taxon>Dreissenoidea</taxon>
        <taxon>Dreissenidae</taxon>
        <taxon>Dreissena</taxon>
    </lineage>
</organism>
<dbReference type="Proteomes" id="UP000828390">
    <property type="component" value="Unassembled WGS sequence"/>
</dbReference>
<keyword evidence="2" id="KW-1185">Reference proteome</keyword>
<reference evidence="1" key="1">
    <citation type="journal article" date="2019" name="bioRxiv">
        <title>The Genome of the Zebra Mussel, Dreissena polymorpha: A Resource for Invasive Species Research.</title>
        <authorList>
            <person name="McCartney M.A."/>
            <person name="Auch B."/>
            <person name="Kono T."/>
            <person name="Mallez S."/>
            <person name="Zhang Y."/>
            <person name="Obille A."/>
            <person name="Becker A."/>
            <person name="Abrahante J.E."/>
            <person name="Garbe J."/>
            <person name="Badalamenti J.P."/>
            <person name="Herman A."/>
            <person name="Mangelson H."/>
            <person name="Liachko I."/>
            <person name="Sullivan S."/>
            <person name="Sone E.D."/>
            <person name="Koren S."/>
            <person name="Silverstein K.A.T."/>
            <person name="Beckman K.B."/>
            <person name="Gohl D.M."/>
        </authorList>
    </citation>
    <scope>NUCLEOTIDE SEQUENCE</scope>
    <source>
        <strain evidence="1">Duluth1</strain>
        <tissue evidence="1">Whole animal</tissue>
    </source>
</reference>
<dbReference type="AlphaFoldDB" id="A0A9D4ITB2"/>
<sequence length="96" mass="10551">MKSDSMYRINASADDLAIQDAIDTEDTIFLEREVAKLPEKLPVLEQVREWVVQKYGATIDGSGRLGLSGQVVHMAQERGLGKRKDMLIGVHGGALL</sequence>
<accession>A0A9D4ITB2</accession>
<reference evidence="1" key="2">
    <citation type="submission" date="2020-11" db="EMBL/GenBank/DDBJ databases">
        <authorList>
            <person name="McCartney M.A."/>
            <person name="Auch B."/>
            <person name="Kono T."/>
            <person name="Mallez S."/>
            <person name="Becker A."/>
            <person name="Gohl D.M."/>
            <person name="Silverstein K.A.T."/>
            <person name="Koren S."/>
            <person name="Bechman K.B."/>
            <person name="Herman A."/>
            <person name="Abrahante J.E."/>
            <person name="Garbe J."/>
        </authorList>
    </citation>
    <scope>NUCLEOTIDE SEQUENCE</scope>
    <source>
        <strain evidence="1">Duluth1</strain>
        <tissue evidence="1">Whole animal</tissue>
    </source>
</reference>
<gene>
    <name evidence="1" type="ORF">DPMN_162068</name>
</gene>